<comment type="caution">
    <text evidence="1">The sequence shown here is derived from an EMBL/GenBank/DDBJ whole genome shotgun (WGS) entry which is preliminary data.</text>
</comment>
<proteinExistence type="predicted"/>
<protein>
    <submittedName>
        <fullName evidence="1">Uncharacterized protein</fullName>
    </submittedName>
</protein>
<sequence>MHSEGSRQYGVDKTDEDQTSLAAFGRCPARWQPLPLSPKAFRGRTRRWAATRLSSFARRLTGRSRCGRCHRRGLMWIGADSSKREEHTHT</sequence>
<evidence type="ECO:0000313" key="2">
    <source>
        <dbReference type="Proteomes" id="UP000821845"/>
    </source>
</evidence>
<dbReference type="EMBL" id="CM023482">
    <property type="protein sequence ID" value="KAH6937871.1"/>
    <property type="molecule type" value="Genomic_DNA"/>
</dbReference>
<reference evidence="1" key="1">
    <citation type="submission" date="2020-05" db="EMBL/GenBank/DDBJ databases">
        <title>Large-scale comparative analyses of tick genomes elucidate their genetic diversity and vector capacities.</title>
        <authorList>
            <person name="Jia N."/>
            <person name="Wang J."/>
            <person name="Shi W."/>
            <person name="Du L."/>
            <person name="Sun Y."/>
            <person name="Zhan W."/>
            <person name="Jiang J."/>
            <person name="Wang Q."/>
            <person name="Zhang B."/>
            <person name="Ji P."/>
            <person name="Sakyi L.B."/>
            <person name="Cui X."/>
            <person name="Yuan T."/>
            <person name="Jiang B."/>
            <person name="Yang W."/>
            <person name="Lam T.T.-Y."/>
            <person name="Chang Q."/>
            <person name="Ding S."/>
            <person name="Wang X."/>
            <person name="Zhu J."/>
            <person name="Ruan X."/>
            <person name="Zhao L."/>
            <person name="Wei J."/>
            <person name="Que T."/>
            <person name="Du C."/>
            <person name="Cheng J."/>
            <person name="Dai P."/>
            <person name="Han X."/>
            <person name="Huang E."/>
            <person name="Gao Y."/>
            <person name="Liu J."/>
            <person name="Shao H."/>
            <person name="Ye R."/>
            <person name="Li L."/>
            <person name="Wei W."/>
            <person name="Wang X."/>
            <person name="Wang C."/>
            <person name="Yang T."/>
            <person name="Huo Q."/>
            <person name="Li W."/>
            <person name="Guo W."/>
            <person name="Chen H."/>
            <person name="Zhou L."/>
            <person name="Ni X."/>
            <person name="Tian J."/>
            <person name="Zhou Y."/>
            <person name="Sheng Y."/>
            <person name="Liu T."/>
            <person name="Pan Y."/>
            <person name="Xia L."/>
            <person name="Li J."/>
            <person name="Zhao F."/>
            <person name="Cao W."/>
        </authorList>
    </citation>
    <scope>NUCLEOTIDE SEQUENCE</scope>
    <source>
        <strain evidence="1">Hyas-2018</strain>
    </source>
</reference>
<name>A0ACB7SV50_HYAAI</name>
<organism evidence="1 2">
    <name type="scientific">Hyalomma asiaticum</name>
    <name type="common">Tick</name>
    <dbReference type="NCBI Taxonomy" id="266040"/>
    <lineage>
        <taxon>Eukaryota</taxon>
        <taxon>Metazoa</taxon>
        <taxon>Ecdysozoa</taxon>
        <taxon>Arthropoda</taxon>
        <taxon>Chelicerata</taxon>
        <taxon>Arachnida</taxon>
        <taxon>Acari</taxon>
        <taxon>Parasitiformes</taxon>
        <taxon>Ixodida</taxon>
        <taxon>Ixodoidea</taxon>
        <taxon>Ixodidae</taxon>
        <taxon>Hyalomminae</taxon>
        <taxon>Hyalomma</taxon>
    </lineage>
</organism>
<gene>
    <name evidence="1" type="ORF">HPB50_004711</name>
</gene>
<keyword evidence="2" id="KW-1185">Reference proteome</keyword>
<evidence type="ECO:0000313" key="1">
    <source>
        <dbReference type="EMBL" id="KAH6937871.1"/>
    </source>
</evidence>
<dbReference type="Proteomes" id="UP000821845">
    <property type="component" value="Chromosome 2"/>
</dbReference>
<accession>A0ACB7SV50</accession>